<dbReference type="Pfam" id="PF02518">
    <property type="entry name" value="HATPase_c"/>
    <property type="match status" value="1"/>
</dbReference>
<dbReference type="SMART" id="SM00387">
    <property type="entry name" value="HATPase_c"/>
    <property type="match status" value="1"/>
</dbReference>
<keyword evidence="4" id="KW-0597">Phosphoprotein</keyword>
<proteinExistence type="predicted"/>
<organism evidence="12 13">
    <name type="scientific">Photobacterium atrarenae</name>
    <dbReference type="NCBI Taxonomy" id="865757"/>
    <lineage>
        <taxon>Bacteria</taxon>
        <taxon>Pseudomonadati</taxon>
        <taxon>Pseudomonadota</taxon>
        <taxon>Gammaproteobacteria</taxon>
        <taxon>Vibrionales</taxon>
        <taxon>Vibrionaceae</taxon>
        <taxon>Photobacterium</taxon>
    </lineage>
</organism>
<dbReference type="InterPro" id="IPR003594">
    <property type="entry name" value="HATPase_dom"/>
</dbReference>
<dbReference type="Gene3D" id="3.30.565.10">
    <property type="entry name" value="Histidine kinase-like ATPase, C-terminal domain"/>
    <property type="match status" value="1"/>
</dbReference>
<dbReference type="PANTHER" id="PTHR45436">
    <property type="entry name" value="SENSOR HISTIDINE KINASE YKOH"/>
    <property type="match status" value="1"/>
</dbReference>
<evidence type="ECO:0000256" key="3">
    <source>
        <dbReference type="ARBA" id="ARBA00012438"/>
    </source>
</evidence>
<dbReference type="InterPro" id="IPR004358">
    <property type="entry name" value="Sig_transdc_His_kin-like_C"/>
</dbReference>
<comment type="catalytic activity">
    <reaction evidence="1">
        <text>ATP + protein L-histidine = ADP + protein N-phospho-L-histidine.</text>
        <dbReference type="EC" id="2.7.13.3"/>
    </reaction>
</comment>
<feature type="domain" description="Histidine kinase" evidence="11">
    <location>
        <begin position="243"/>
        <end position="444"/>
    </location>
</feature>
<dbReference type="GO" id="GO:0005524">
    <property type="term" value="F:ATP binding"/>
    <property type="evidence" value="ECO:0007669"/>
    <property type="project" value="UniProtKB-KW"/>
</dbReference>
<dbReference type="PRINTS" id="PR00344">
    <property type="entry name" value="BCTRLSENSOR"/>
</dbReference>
<dbReference type="SUPFAM" id="SSF55874">
    <property type="entry name" value="ATPase domain of HSP90 chaperone/DNA topoisomerase II/histidine kinase"/>
    <property type="match status" value="1"/>
</dbReference>
<evidence type="ECO:0000313" key="12">
    <source>
        <dbReference type="EMBL" id="UTV30232.1"/>
    </source>
</evidence>
<keyword evidence="5" id="KW-0808">Transferase</keyword>
<evidence type="ECO:0000256" key="6">
    <source>
        <dbReference type="ARBA" id="ARBA00022692"/>
    </source>
</evidence>
<keyword evidence="9 10" id="KW-0472">Membrane</keyword>
<keyword evidence="8 10" id="KW-1133">Transmembrane helix</keyword>
<keyword evidence="12" id="KW-0067">ATP-binding</keyword>
<dbReference type="InterPro" id="IPR050428">
    <property type="entry name" value="TCS_sensor_his_kinase"/>
</dbReference>
<dbReference type="InterPro" id="IPR036890">
    <property type="entry name" value="HATPase_C_sf"/>
</dbReference>
<evidence type="ECO:0000256" key="10">
    <source>
        <dbReference type="SAM" id="Phobius"/>
    </source>
</evidence>
<dbReference type="InterPro" id="IPR005467">
    <property type="entry name" value="His_kinase_dom"/>
</dbReference>
<evidence type="ECO:0000256" key="5">
    <source>
        <dbReference type="ARBA" id="ARBA00022679"/>
    </source>
</evidence>
<dbReference type="EC" id="2.7.13.3" evidence="3"/>
<sequence>MPIKFMTRQLPSLRSRLLLAATVWLVAITLAAGYLVPSFIKSYLIDQEAQQLALYVDELTARVEFNPNGRITLPERLSNPRFRSPYSGLYWTVIVNDNQFRSRSLWDARITGDKASGYTGPKQQSLLVVQRTILLPESDAPVTLMVASDQAKLNATLQQLTQGLWLILLIMAAGILLLIWLQISWSLLPLRTLQQSLKQVRDGQATELAGVYPLEVKPVIDDLNALLFHYQELLERARNHAGNLSHALKTPIAILNNEVTNLEPQDRQKLSPALTQLQQHIDYHLGRARMAGAANILAARTLASPRVDAIAMAMDKVYAVRGVTLVNELDSELSVAVETRDLDEMVGNLIENSYKWANQLIRVHQTEQDQHTVKISIEDDGPGMASQNYAAVLQRGVKLDETTPGSGLGLSIVNELAHSYRGKLTLTHSSLGGIKAVLELPRPRSKA</sequence>
<evidence type="ECO:0000259" key="11">
    <source>
        <dbReference type="PROSITE" id="PS50109"/>
    </source>
</evidence>
<evidence type="ECO:0000256" key="1">
    <source>
        <dbReference type="ARBA" id="ARBA00000085"/>
    </source>
</evidence>
<dbReference type="Proteomes" id="UP001057998">
    <property type="component" value="Chromosome 2"/>
</dbReference>
<evidence type="ECO:0000256" key="2">
    <source>
        <dbReference type="ARBA" id="ARBA00004370"/>
    </source>
</evidence>
<dbReference type="Gene3D" id="1.10.287.130">
    <property type="match status" value="1"/>
</dbReference>
<keyword evidence="6 10" id="KW-0812">Transmembrane</keyword>
<feature type="transmembrane region" description="Helical" evidence="10">
    <location>
        <begin position="164"/>
        <end position="188"/>
    </location>
</feature>
<evidence type="ECO:0000313" key="13">
    <source>
        <dbReference type="Proteomes" id="UP001057998"/>
    </source>
</evidence>
<protein>
    <recommendedName>
        <fullName evidence="3">histidine kinase</fullName>
        <ecNumber evidence="3">2.7.13.3</ecNumber>
    </recommendedName>
</protein>
<gene>
    <name evidence="12" type="ORF">NNL38_16750</name>
</gene>
<evidence type="ECO:0000256" key="8">
    <source>
        <dbReference type="ARBA" id="ARBA00022989"/>
    </source>
</evidence>
<evidence type="ECO:0000256" key="7">
    <source>
        <dbReference type="ARBA" id="ARBA00022777"/>
    </source>
</evidence>
<dbReference type="PANTHER" id="PTHR45436:SF5">
    <property type="entry name" value="SENSOR HISTIDINE KINASE TRCS"/>
    <property type="match status" value="1"/>
</dbReference>
<keyword evidence="12" id="KW-0547">Nucleotide-binding</keyword>
<dbReference type="PROSITE" id="PS50109">
    <property type="entry name" value="HIS_KIN"/>
    <property type="match status" value="1"/>
</dbReference>
<reference evidence="12" key="1">
    <citation type="submission" date="2022-07" db="EMBL/GenBank/DDBJ databases">
        <title>Genome sequencing of Photobacterium atrarenae GJH2-4.</title>
        <authorList>
            <person name="Park S.-J."/>
        </authorList>
    </citation>
    <scope>NUCLEOTIDE SEQUENCE</scope>
    <source>
        <strain evidence="12">GJH2-4</strain>
    </source>
</reference>
<keyword evidence="13" id="KW-1185">Reference proteome</keyword>
<dbReference type="EMBL" id="CP101509">
    <property type="protein sequence ID" value="UTV30232.1"/>
    <property type="molecule type" value="Genomic_DNA"/>
</dbReference>
<comment type="subcellular location">
    <subcellularLocation>
        <location evidence="2">Membrane</location>
    </subcellularLocation>
</comment>
<evidence type="ECO:0000256" key="4">
    <source>
        <dbReference type="ARBA" id="ARBA00022553"/>
    </source>
</evidence>
<name>A0ABY5GLN3_9GAMM</name>
<evidence type="ECO:0000256" key="9">
    <source>
        <dbReference type="ARBA" id="ARBA00023136"/>
    </source>
</evidence>
<accession>A0ABY5GLN3</accession>
<keyword evidence="7" id="KW-0418">Kinase</keyword>
<dbReference type="RefSeq" id="WP_255391576.1">
    <property type="nucleotide sequence ID" value="NZ_CP101509.1"/>
</dbReference>